<dbReference type="Pfam" id="PF00587">
    <property type="entry name" value="tRNA-synt_2b"/>
    <property type="match status" value="1"/>
</dbReference>
<feature type="binding site" evidence="8">
    <location>
        <position position="101"/>
    </location>
    <ligand>
        <name>substrate</name>
    </ligand>
</feature>
<dbReference type="HAMAP" id="MF_00253_B">
    <property type="entry name" value="Gly_tRNA_synth_B"/>
    <property type="match status" value="1"/>
</dbReference>
<dbReference type="GO" id="GO:0015966">
    <property type="term" value="P:diadenosine tetraphosphate biosynthetic process"/>
    <property type="evidence" value="ECO:0007669"/>
    <property type="project" value="UniProtKB-ARBA"/>
</dbReference>
<dbReference type="STRING" id="1419482.SAMN05444266_105147"/>
<feature type="binding site" evidence="8">
    <location>
        <begin position="299"/>
        <end position="300"/>
    </location>
    <ligand>
        <name>ATP</name>
        <dbReference type="ChEBI" id="CHEBI:30616"/>
    </ligand>
</feature>
<dbReference type="GO" id="GO:0004081">
    <property type="term" value="F:bis(5'-nucleosyl)-tetraphosphatase (asymmetrical) activity"/>
    <property type="evidence" value="ECO:0007669"/>
    <property type="project" value="UniProtKB-ARBA"/>
</dbReference>
<evidence type="ECO:0000256" key="1">
    <source>
        <dbReference type="ARBA" id="ARBA00008226"/>
    </source>
</evidence>
<accession>A0A1M7DVJ0</accession>
<gene>
    <name evidence="8" type="primary">glyQS</name>
    <name evidence="10" type="ORF">SAMN05444266_105147</name>
</gene>
<dbReference type="SUPFAM" id="SSF52954">
    <property type="entry name" value="Class II aaRS ABD-related"/>
    <property type="match status" value="1"/>
</dbReference>
<feature type="binding site" evidence="8">
    <location>
        <begin position="339"/>
        <end position="343"/>
    </location>
    <ligand>
        <name>substrate</name>
    </ligand>
</feature>
<protein>
    <recommendedName>
        <fullName evidence="8">Glycine--tRNA ligase</fullName>
        <ecNumber evidence="8">6.1.1.14</ecNumber>
    </recommendedName>
    <alternativeName>
        <fullName evidence="8">Glycyl-tRNA synthetase</fullName>
        <shortName evidence="8">GlyRS</shortName>
    </alternativeName>
</protein>
<feature type="binding site" evidence="8">
    <location>
        <begin position="343"/>
        <end position="346"/>
    </location>
    <ligand>
        <name>ATP</name>
        <dbReference type="ChEBI" id="CHEBI:30616"/>
    </ligand>
</feature>
<dbReference type="OrthoDB" id="9760853at2"/>
<dbReference type="SUPFAM" id="SSF55681">
    <property type="entry name" value="Class II aaRS and biotin synthetases"/>
    <property type="match status" value="1"/>
</dbReference>
<evidence type="ECO:0000313" key="11">
    <source>
        <dbReference type="Proteomes" id="UP000184420"/>
    </source>
</evidence>
<keyword evidence="2 8" id="KW-0963">Cytoplasm</keyword>
<keyword evidence="3 8" id="KW-0436">Ligase</keyword>
<keyword evidence="11" id="KW-1185">Reference proteome</keyword>
<dbReference type="Gene3D" id="3.40.50.800">
    <property type="entry name" value="Anticodon-binding domain"/>
    <property type="match status" value="1"/>
</dbReference>
<feature type="binding site" evidence="8">
    <location>
        <position position="185"/>
    </location>
    <ligand>
        <name>substrate</name>
    </ligand>
</feature>
<dbReference type="InterPro" id="IPR045864">
    <property type="entry name" value="aa-tRNA-synth_II/BPL/LPL"/>
</dbReference>
<feature type="binding site" evidence="8">
    <location>
        <begin position="217"/>
        <end position="219"/>
    </location>
    <ligand>
        <name>ATP</name>
        <dbReference type="ChEBI" id="CHEBI:30616"/>
    </ligand>
</feature>
<evidence type="ECO:0000256" key="7">
    <source>
        <dbReference type="ARBA" id="ARBA00023146"/>
    </source>
</evidence>
<dbReference type="PANTHER" id="PTHR10745">
    <property type="entry name" value="GLYCYL-TRNA SYNTHETASE/DNA POLYMERASE SUBUNIT GAMMA-2"/>
    <property type="match status" value="1"/>
</dbReference>
<comment type="subunit">
    <text evidence="8">Homodimer.</text>
</comment>
<evidence type="ECO:0000313" key="10">
    <source>
        <dbReference type="EMBL" id="SHL83199.1"/>
    </source>
</evidence>
<dbReference type="GO" id="GO:1990742">
    <property type="term" value="C:microvesicle"/>
    <property type="evidence" value="ECO:0007669"/>
    <property type="project" value="UniProtKB-ARBA"/>
</dbReference>
<dbReference type="PROSITE" id="PS50862">
    <property type="entry name" value="AA_TRNA_LIGASE_II"/>
    <property type="match status" value="1"/>
</dbReference>
<evidence type="ECO:0000256" key="8">
    <source>
        <dbReference type="HAMAP-Rule" id="MF_00253"/>
    </source>
</evidence>
<dbReference type="FunFam" id="3.40.50.800:FF:000002">
    <property type="entry name" value="Glycine--tRNA ligase"/>
    <property type="match status" value="1"/>
</dbReference>
<dbReference type="InterPro" id="IPR022961">
    <property type="entry name" value="Gly_tRNA_ligase_bac"/>
</dbReference>
<dbReference type="GO" id="GO:0006426">
    <property type="term" value="P:glycyl-tRNA aminoacylation"/>
    <property type="evidence" value="ECO:0007669"/>
    <property type="project" value="UniProtKB-UniRule"/>
</dbReference>
<evidence type="ECO:0000256" key="2">
    <source>
        <dbReference type="ARBA" id="ARBA00022490"/>
    </source>
</evidence>
<keyword evidence="4 8" id="KW-0547">Nucleotide-binding</keyword>
<dbReference type="EC" id="6.1.1.14" evidence="8"/>
<feature type="binding site" evidence="8">
    <location>
        <begin position="232"/>
        <end position="236"/>
    </location>
    <ligand>
        <name>substrate</name>
    </ligand>
</feature>
<dbReference type="InterPro" id="IPR033731">
    <property type="entry name" value="GlyRS-like_core"/>
</dbReference>
<dbReference type="Proteomes" id="UP000184420">
    <property type="component" value="Unassembled WGS sequence"/>
</dbReference>
<evidence type="ECO:0000256" key="4">
    <source>
        <dbReference type="ARBA" id="ARBA00022741"/>
    </source>
</evidence>
<dbReference type="PANTHER" id="PTHR10745:SF8">
    <property type="entry name" value="DNA POLYMERASE SUBUNIT GAMMA-2, MITOCHONDRIAL"/>
    <property type="match status" value="1"/>
</dbReference>
<feature type="binding site" evidence="8">
    <location>
        <begin position="227"/>
        <end position="232"/>
    </location>
    <ligand>
        <name>ATP</name>
        <dbReference type="ChEBI" id="CHEBI:30616"/>
    </ligand>
</feature>
<dbReference type="GO" id="GO:0070062">
    <property type="term" value="C:extracellular exosome"/>
    <property type="evidence" value="ECO:0007669"/>
    <property type="project" value="UniProtKB-ARBA"/>
</dbReference>
<keyword evidence="7 8" id="KW-0030">Aminoacyl-tRNA synthetase</keyword>
<keyword evidence="5 8" id="KW-0067">ATP-binding</keyword>
<evidence type="ECO:0000259" key="9">
    <source>
        <dbReference type="PROSITE" id="PS50862"/>
    </source>
</evidence>
<dbReference type="RefSeq" id="WP_073081799.1">
    <property type="nucleotide sequence ID" value="NZ_FRBL01000005.1"/>
</dbReference>
<dbReference type="InterPro" id="IPR004154">
    <property type="entry name" value="Anticodon-bd"/>
</dbReference>
<dbReference type="Gene3D" id="3.30.40.230">
    <property type="match status" value="1"/>
</dbReference>
<sequence length="475" mass="55107">MSTDQNTFQAIISHCKEYGFIFQSSEIYDGLSAVYDYGQNGAQLKKNIRDYWWKSMTQLHDNIVGIDAAIFMHPTTWKASGHVDNFSDPMIDNKDSKKRYRVDHLIEAYAATLPEEQGKALVATMEQLEAAQDYAGLKALIEENKIACSVSGTVNWTDVRQFNLMFSTQLGSVTDEASEIYLRPETAQGIFVNFLNVQKTGRMKIPFGIAQVGKAFRNEIVARQFIFRMREFEQMEMQFFIRPGSQKEWYEKWKETRMQWHLSLGIDPAKYRFKNHVKLAHYADAAVDIEFEFPIGFKEVEGIHSRTDFDLKQHQEYSKKKIQYFDTEINQNYVPYVIETSIGLDRMFLLVICAAYAEEDLSTPEKQDSRVVLRLPAKLAPTKLAIFPLTKKDGLPELAQQLMDECKQHFYCFYEEKDAIGKRYRRQDAVGTPFCVTIDHQTKEDGTVTIRHRDTMEQERVPMSEVRNLVLNKIL</sequence>
<dbReference type="InterPro" id="IPR002315">
    <property type="entry name" value="tRNA-synt_gly"/>
</dbReference>
<dbReference type="NCBIfam" id="NF003211">
    <property type="entry name" value="PRK04173.1"/>
    <property type="match status" value="1"/>
</dbReference>
<feature type="domain" description="Aminoacyl-transfer RNA synthetases class-II family profile" evidence="9">
    <location>
        <begin position="165"/>
        <end position="364"/>
    </location>
</feature>
<dbReference type="GO" id="GO:0005524">
    <property type="term" value="F:ATP binding"/>
    <property type="evidence" value="ECO:0007669"/>
    <property type="project" value="UniProtKB-UniRule"/>
</dbReference>
<comment type="subcellular location">
    <subcellularLocation>
        <location evidence="8">Cytoplasm</location>
    </subcellularLocation>
</comment>
<dbReference type="GO" id="GO:0004820">
    <property type="term" value="F:glycine-tRNA ligase activity"/>
    <property type="evidence" value="ECO:0007669"/>
    <property type="project" value="UniProtKB-UniRule"/>
</dbReference>
<dbReference type="GO" id="GO:0005737">
    <property type="term" value="C:cytoplasm"/>
    <property type="evidence" value="ECO:0007669"/>
    <property type="project" value="UniProtKB-SubCell"/>
</dbReference>
<dbReference type="Gene3D" id="3.30.930.10">
    <property type="entry name" value="Bira Bifunctional Protein, Domain 2"/>
    <property type="match status" value="1"/>
</dbReference>
<dbReference type="Pfam" id="PF03129">
    <property type="entry name" value="HGTP_anticodon"/>
    <property type="match status" value="1"/>
</dbReference>
<evidence type="ECO:0000256" key="5">
    <source>
        <dbReference type="ARBA" id="ARBA00022840"/>
    </source>
</evidence>
<dbReference type="InterPro" id="IPR027031">
    <property type="entry name" value="Gly-tRNA_synthase/POLG2"/>
</dbReference>
<dbReference type="EMBL" id="FRBL01000005">
    <property type="protein sequence ID" value="SHL83199.1"/>
    <property type="molecule type" value="Genomic_DNA"/>
</dbReference>
<evidence type="ECO:0000256" key="3">
    <source>
        <dbReference type="ARBA" id="ARBA00022598"/>
    </source>
</evidence>
<keyword evidence="6 8" id="KW-0648">Protein biosynthesis</keyword>
<comment type="function">
    <text evidence="8">Catalyzes the attachment of glycine to tRNA(Gly).</text>
</comment>
<dbReference type="PRINTS" id="PR01043">
    <property type="entry name" value="TRNASYNTHGLY"/>
</dbReference>
<dbReference type="CDD" id="cd00774">
    <property type="entry name" value="GlyRS-like_core"/>
    <property type="match status" value="1"/>
</dbReference>
<dbReference type="NCBIfam" id="TIGR00389">
    <property type="entry name" value="glyS_dimeric"/>
    <property type="match status" value="1"/>
</dbReference>
<dbReference type="AlphaFoldDB" id="A0A1M7DVJ0"/>
<name>A0A1M7DVJ0_9BACT</name>
<proteinExistence type="inferred from homology"/>
<comment type="similarity">
    <text evidence="1 8">Belongs to the class-II aminoacyl-tRNA synthetase family.</text>
</comment>
<comment type="catalytic activity">
    <reaction evidence="8">
        <text>tRNA(Gly) + glycine + ATP = glycyl-tRNA(Gly) + AMP + diphosphate</text>
        <dbReference type="Rhea" id="RHEA:16013"/>
        <dbReference type="Rhea" id="RHEA-COMP:9664"/>
        <dbReference type="Rhea" id="RHEA-COMP:9683"/>
        <dbReference type="ChEBI" id="CHEBI:30616"/>
        <dbReference type="ChEBI" id="CHEBI:33019"/>
        <dbReference type="ChEBI" id="CHEBI:57305"/>
        <dbReference type="ChEBI" id="CHEBI:78442"/>
        <dbReference type="ChEBI" id="CHEBI:78522"/>
        <dbReference type="ChEBI" id="CHEBI:456215"/>
        <dbReference type="EC" id="6.1.1.14"/>
    </reaction>
</comment>
<reference evidence="10 11" key="1">
    <citation type="submission" date="2016-11" db="EMBL/GenBank/DDBJ databases">
        <authorList>
            <person name="Jaros S."/>
            <person name="Januszkiewicz K."/>
            <person name="Wedrychowicz H."/>
        </authorList>
    </citation>
    <scope>NUCLEOTIDE SEQUENCE [LARGE SCALE GENOMIC DNA]</scope>
    <source>
        <strain evidence="10 11">DSM 27406</strain>
    </source>
</reference>
<organism evidence="10 11">
    <name type="scientific">Chitinophaga jiangningensis</name>
    <dbReference type="NCBI Taxonomy" id="1419482"/>
    <lineage>
        <taxon>Bacteria</taxon>
        <taxon>Pseudomonadati</taxon>
        <taxon>Bacteroidota</taxon>
        <taxon>Chitinophagia</taxon>
        <taxon>Chitinophagales</taxon>
        <taxon>Chitinophagaceae</taxon>
        <taxon>Chitinophaga</taxon>
    </lineage>
</organism>
<dbReference type="InterPro" id="IPR006195">
    <property type="entry name" value="aa-tRNA-synth_II"/>
</dbReference>
<dbReference type="InterPro" id="IPR036621">
    <property type="entry name" value="Anticodon-bd_dom_sf"/>
</dbReference>
<evidence type="ECO:0000256" key="6">
    <source>
        <dbReference type="ARBA" id="ARBA00022917"/>
    </source>
</evidence>
<dbReference type="InterPro" id="IPR002314">
    <property type="entry name" value="aa-tRNA-synt_IIb"/>
</dbReference>